<evidence type="ECO:0000259" key="2">
    <source>
        <dbReference type="Pfam" id="PF18705"/>
    </source>
</evidence>
<proteinExistence type="predicted"/>
<dbReference type="InterPro" id="IPR040680">
    <property type="entry name" value="DUF5643"/>
</dbReference>
<dbReference type="InterPro" id="IPR025436">
    <property type="entry name" value="DUF4179"/>
</dbReference>
<dbReference type="RefSeq" id="WP_194562035.1">
    <property type="nucleotide sequence ID" value="NZ_JADKPV010000001.1"/>
</dbReference>
<protein>
    <submittedName>
        <fullName evidence="3">DUF4179 domain-containing protein</fullName>
    </submittedName>
</protein>
<feature type="domain" description="DUF4179" evidence="1">
    <location>
        <begin position="46"/>
        <end position="125"/>
    </location>
</feature>
<dbReference type="AlphaFoldDB" id="A0A8J7G1U7"/>
<dbReference type="Pfam" id="PF18705">
    <property type="entry name" value="DUF5643"/>
    <property type="match status" value="1"/>
</dbReference>
<comment type="caution">
    <text evidence="3">The sequence shown here is derived from an EMBL/GenBank/DDBJ whole genome shotgun (WGS) entry which is preliminary data.</text>
</comment>
<evidence type="ECO:0000313" key="3">
    <source>
        <dbReference type="EMBL" id="MBF4500605.1"/>
    </source>
</evidence>
<keyword evidence="4" id="KW-1185">Reference proteome</keyword>
<dbReference type="Pfam" id="PF13786">
    <property type="entry name" value="DUF4179"/>
    <property type="match status" value="1"/>
</dbReference>
<dbReference type="Proteomes" id="UP000622653">
    <property type="component" value="Unassembled WGS sequence"/>
</dbReference>
<evidence type="ECO:0000313" key="4">
    <source>
        <dbReference type="Proteomes" id="UP000622653"/>
    </source>
</evidence>
<organism evidence="3 4">
    <name type="scientific">Savagea serpentis</name>
    <dbReference type="NCBI Taxonomy" id="2785297"/>
    <lineage>
        <taxon>Bacteria</taxon>
        <taxon>Bacillati</taxon>
        <taxon>Bacillota</taxon>
        <taxon>Bacilli</taxon>
        <taxon>Bacillales</taxon>
        <taxon>Caryophanaceae</taxon>
        <taxon>Savagea</taxon>
    </lineage>
</organism>
<feature type="domain" description="DUF5643" evidence="2">
    <location>
        <begin position="220"/>
        <end position="340"/>
    </location>
</feature>
<name>A0A8J7G1U7_9BACL</name>
<sequence length="351" mass="38505">MPHQSFDDLDVEQIEPMEMTNMEKKKIERYVRAEVPTKRRVGVIGRVAAAAAILTTSVVGASFMSPTIASQIPFMENVVSLFDQNEAKNEHATIIGQVKTSNGISTMVDRAIFDGNTVTIYFAVELDEPVPGAVGLQQGVGNLQVKKSSGMAGTERIEKIDDLHYIGMMEMTLFDHDAPTASVVWDMEAWEFYNADNEVIKTVDTDWTMAFSVEAEEATTTTVMERSSVEGVDVILESMTRTPISTSLHVKTVASKEAREALPPLQGVALSLFGGETSIEELNMFSPTFRVVDDLGNEYVESGGAGTMEGEGPMYSLSTFDPIHEEAKSLTITPILIERDMQEMPSITIQL</sequence>
<evidence type="ECO:0000259" key="1">
    <source>
        <dbReference type="Pfam" id="PF13786"/>
    </source>
</evidence>
<dbReference type="Gene3D" id="2.60.40.1640">
    <property type="entry name" value="Conserved domain protein"/>
    <property type="match status" value="1"/>
</dbReference>
<dbReference type="EMBL" id="JADKPV010000001">
    <property type="protein sequence ID" value="MBF4500605.1"/>
    <property type="molecule type" value="Genomic_DNA"/>
</dbReference>
<gene>
    <name evidence="3" type="ORF">IRY55_04440</name>
</gene>
<accession>A0A8J7G1U7</accession>
<dbReference type="Gene3D" id="2.60.40.1630">
    <property type="entry name" value="bacillus anthracis domain"/>
    <property type="match status" value="1"/>
</dbReference>
<reference evidence="3" key="1">
    <citation type="submission" date="2020-11" db="EMBL/GenBank/DDBJ databases">
        <title>Multidrug resistant novel bacterium Savagea serpentis sp. nov., isolated from the scats of a vine snake (Ahaetulla nasuta).</title>
        <authorList>
            <person name="Venkata Ramana V."/>
            <person name="Vikas Patil S."/>
            <person name="Yogita Lugani V."/>
        </authorList>
    </citation>
    <scope>NUCLEOTIDE SEQUENCE</scope>
    <source>
        <strain evidence="3">SN6</strain>
    </source>
</reference>